<name>A0A8T1HBZ1_9STRA</name>
<evidence type="ECO:0000313" key="1">
    <source>
        <dbReference type="EMBL" id="KAG3209528.1"/>
    </source>
</evidence>
<accession>A0A8T1HBZ1</accession>
<organism evidence="1 2">
    <name type="scientific">Phytophthora cactorum</name>
    <dbReference type="NCBI Taxonomy" id="29920"/>
    <lineage>
        <taxon>Eukaryota</taxon>
        <taxon>Sar</taxon>
        <taxon>Stramenopiles</taxon>
        <taxon>Oomycota</taxon>
        <taxon>Peronosporomycetes</taxon>
        <taxon>Peronosporales</taxon>
        <taxon>Peronosporaceae</taxon>
        <taxon>Phytophthora</taxon>
    </lineage>
</organism>
<comment type="caution">
    <text evidence="1">The sequence shown here is derived from an EMBL/GenBank/DDBJ whole genome shotgun (WGS) entry which is preliminary data.</text>
</comment>
<sequence>MDFMVPTGIRLDLAEVKLCLPDEIRIQLNGRRPLYNNNGSSVLLGEGGRIDPGESTELSVKLRARATGEKLWVTRGENYVIPEDSVVSLQAALDDFRRCREDECKLRQEIPEMIHLTPIPSSADDKTLAVWVTPQFEQFSSECIHTMQTFYRIKKVFFAGEPASSGKSAPEAKQSLAILVSEVMAAYATMCFRSKFYHKDPAKGIYFAEVVGYVADNA</sequence>
<proteinExistence type="predicted"/>
<evidence type="ECO:0000313" key="2">
    <source>
        <dbReference type="Proteomes" id="UP000760860"/>
    </source>
</evidence>
<dbReference type="AlphaFoldDB" id="A0A8T1HBZ1"/>
<gene>
    <name evidence="1" type="ORF">PC129_g19459</name>
</gene>
<dbReference type="EMBL" id="RCMV01001251">
    <property type="protein sequence ID" value="KAG3209528.1"/>
    <property type="molecule type" value="Genomic_DNA"/>
</dbReference>
<reference evidence="1" key="1">
    <citation type="submission" date="2018-05" db="EMBL/GenBank/DDBJ databases">
        <title>Effector identification in a new, highly contiguous assembly of the strawberry crown rot pathogen Phytophthora cactorum.</title>
        <authorList>
            <person name="Armitage A.D."/>
            <person name="Nellist C.F."/>
            <person name="Bates H."/>
            <person name="Vickerstaff R.J."/>
            <person name="Harrison R.J."/>
        </authorList>
    </citation>
    <scope>NUCLEOTIDE SEQUENCE</scope>
    <source>
        <strain evidence="1">P421</strain>
    </source>
</reference>
<dbReference type="VEuPathDB" id="FungiDB:PC110_g14879"/>
<protein>
    <submittedName>
        <fullName evidence="1">Uncharacterized protein</fullName>
    </submittedName>
</protein>
<dbReference type="VEuPathDB" id="FungiDB:PC110_g17667"/>
<dbReference type="Proteomes" id="UP000760860">
    <property type="component" value="Unassembled WGS sequence"/>
</dbReference>